<dbReference type="EMBL" id="FQVG01000002">
    <property type="protein sequence ID" value="SHE33302.1"/>
    <property type="molecule type" value="Genomic_DNA"/>
</dbReference>
<dbReference type="Proteomes" id="UP000184423">
    <property type="component" value="Unassembled WGS sequence"/>
</dbReference>
<keyword evidence="3" id="KW-1185">Reference proteome</keyword>
<dbReference type="NCBIfam" id="NF047356">
    <property type="entry name" value="RNA_bind_RnpM"/>
    <property type="match status" value="1"/>
</dbReference>
<evidence type="ECO:0000313" key="3">
    <source>
        <dbReference type="Proteomes" id="UP000184423"/>
    </source>
</evidence>
<dbReference type="PANTHER" id="PTHR34215:SF1">
    <property type="entry name" value="YLXR DOMAIN-CONTAINING PROTEIN"/>
    <property type="match status" value="1"/>
</dbReference>
<dbReference type="SUPFAM" id="SSF64376">
    <property type="entry name" value="YlxR-like"/>
    <property type="match status" value="1"/>
</dbReference>
<name>A0A1M4SMC0_9CLOT</name>
<dbReference type="CDD" id="cd00279">
    <property type="entry name" value="YlxR"/>
    <property type="match status" value="1"/>
</dbReference>
<dbReference type="Pfam" id="PF04296">
    <property type="entry name" value="YlxR"/>
    <property type="match status" value="1"/>
</dbReference>
<reference evidence="3" key="1">
    <citation type="submission" date="2016-11" db="EMBL/GenBank/DDBJ databases">
        <authorList>
            <person name="Varghese N."/>
            <person name="Submissions S."/>
        </authorList>
    </citation>
    <scope>NUCLEOTIDE SEQUENCE [LARGE SCALE GENOMIC DNA]</scope>
    <source>
        <strain evidence="3">DSM 10124</strain>
    </source>
</reference>
<dbReference type="RefSeq" id="WP_027307476.1">
    <property type="nucleotide sequence ID" value="NZ_FQVG01000002.1"/>
</dbReference>
<gene>
    <name evidence="2" type="ORF">SAMN02746091_00168</name>
</gene>
<dbReference type="PANTHER" id="PTHR34215">
    <property type="entry name" value="BLL0784 PROTEIN"/>
    <property type="match status" value="1"/>
</dbReference>
<protein>
    <recommendedName>
        <fullName evidence="1">YlxR domain-containing protein</fullName>
    </recommendedName>
</protein>
<accession>A0A1M4SMC0</accession>
<evidence type="ECO:0000259" key="1">
    <source>
        <dbReference type="Pfam" id="PF04296"/>
    </source>
</evidence>
<feature type="domain" description="YlxR" evidence="1">
    <location>
        <begin position="9"/>
        <end position="82"/>
    </location>
</feature>
<proteinExistence type="predicted"/>
<dbReference type="InterPro" id="IPR035931">
    <property type="entry name" value="YlxR-like_sf"/>
</dbReference>
<organism evidence="2 3">
    <name type="scientific">Caloramator proteoclasticus DSM 10124</name>
    <dbReference type="NCBI Taxonomy" id="1121262"/>
    <lineage>
        <taxon>Bacteria</taxon>
        <taxon>Bacillati</taxon>
        <taxon>Bacillota</taxon>
        <taxon>Clostridia</taxon>
        <taxon>Eubacteriales</taxon>
        <taxon>Clostridiaceae</taxon>
        <taxon>Caloramator</taxon>
    </lineage>
</organism>
<dbReference type="InterPro" id="IPR007393">
    <property type="entry name" value="YlxR_dom"/>
</dbReference>
<dbReference type="AlphaFoldDB" id="A0A1M4SMC0"/>
<evidence type="ECO:0000313" key="2">
    <source>
        <dbReference type="EMBL" id="SHE33302.1"/>
    </source>
</evidence>
<dbReference type="InterPro" id="IPR037465">
    <property type="entry name" value="YlxR"/>
</dbReference>
<dbReference type="Gene3D" id="3.30.1230.10">
    <property type="entry name" value="YlxR-like"/>
    <property type="match status" value="1"/>
</dbReference>
<sequence>MKVKKIPQRMCLGCMQMKPKKELIRVVRNKEGEVNLDLTGKAPGRGAYICRNVECFEKAYKAKKFERALEVTISPEVYEKLKEELESGQ</sequence>